<evidence type="ECO:0000313" key="2">
    <source>
        <dbReference type="Proteomes" id="UP001207582"/>
    </source>
</evidence>
<accession>A0ABT3J9E9</accession>
<protein>
    <submittedName>
        <fullName evidence="1">Uncharacterized protein</fullName>
    </submittedName>
</protein>
<dbReference type="RefSeq" id="WP_264773562.1">
    <property type="nucleotide sequence ID" value="NZ_JAPDOG010000038.1"/>
</dbReference>
<organism evidence="1 2">
    <name type="scientific">Defluviimonas salinarum</name>
    <dbReference type="NCBI Taxonomy" id="2992147"/>
    <lineage>
        <taxon>Bacteria</taxon>
        <taxon>Pseudomonadati</taxon>
        <taxon>Pseudomonadota</taxon>
        <taxon>Alphaproteobacteria</taxon>
        <taxon>Rhodobacterales</taxon>
        <taxon>Paracoccaceae</taxon>
        <taxon>Albidovulum</taxon>
    </lineage>
</organism>
<dbReference type="Proteomes" id="UP001207582">
    <property type="component" value="Unassembled WGS sequence"/>
</dbReference>
<sequence>MDTSGIRPKSEDGLKRLAKSIKREMGVTHTEALNLAAKQAGFGNFTNFLNRKGGRGSERIPAREILVTAHWRSRDAGVCGTIEARIRLDKLVTEITDARAFETCPRLMGFRIEAEDHVAGTFTWETRDHAILDVGRVARTLQFVEATGLQPHSISYPKDIRYGRAGRADYPGADHGLYWRDPETGGVLYMNEPYADGSPVPDNETRAWAARNGFRVERMGWGSLYWLNGGIACDLVSDRERGVDIDRVLDAMNASPAPFDEDEEVIEHEGIVHPVPASRNC</sequence>
<keyword evidence="2" id="KW-1185">Reference proteome</keyword>
<gene>
    <name evidence="1" type="ORF">OM960_22550</name>
</gene>
<comment type="caution">
    <text evidence="1">The sequence shown here is derived from an EMBL/GenBank/DDBJ whole genome shotgun (WGS) entry which is preliminary data.</text>
</comment>
<evidence type="ECO:0000313" key="1">
    <source>
        <dbReference type="EMBL" id="MCW3784312.1"/>
    </source>
</evidence>
<name>A0ABT3J9E9_9RHOB</name>
<reference evidence="1 2" key="1">
    <citation type="submission" date="2022-10" db="EMBL/GenBank/DDBJ databases">
        <title>Defluviimonas sp. CAU 1641 isolated from mud.</title>
        <authorList>
            <person name="Kim W."/>
        </authorList>
    </citation>
    <scope>NUCLEOTIDE SEQUENCE [LARGE SCALE GENOMIC DNA]</scope>
    <source>
        <strain evidence="1 2">CAU 1641</strain>
    </source>
</reference>
<proteinExistence type="predicted"/>
<dbReference type="EMBL" id="JAPDOG010000038">
    <property type="protein sequence ID" value="MCW3784312.1"/>
    <property type="molecule type" value="Genomic_DNA"/>
</dbReference>